<organism evidence="2">
    <name type="scientific">Arion vulgaris</name>
    <dbReference type="NCBI Taxonomy" id="1028688"/>
    <lineage>
        <taxon>Eukaryota</taxon>
        <taxon>Metazoa</taxon>
        <taxon>Spiralia</taxon>
        <taxon>Lophotrochozoa</taxon>
        <taxon>Mollusca</taxon>
        <taxon>Gastropoda</taxon>
        <taxon>Heterobranchia</taxon>
        <taxon>Euthyneura</taxon>
        <taxon>Panpulmonata</taxon>
        <taxon>Eupulmonata</taxon>
        <taxon>Stylommatophora</taxon>
        <taxon>Helicina</taxon>
        <taxon>Arionoidea</taxon>
        <taxon>Arionidae</taxon>
        <taxon>Arion</taxon>
    </lineage>
</organism>
<dbReference type="AlphaFoldDB" id="A0A0B6YWS6"/>
<reference evidence="2" key="1">
    <citation type="submission" date="2014-12" db="EMBL/GenBank/DDBJ databases">
        <title>Insight into the proteome of Arion vulgaris.</title>
        <authorList>
            <person name="Aradska J."/>
            <person name="Bulat T."/>
            <person name="Smidak R."/>
            <person name="Sarate P."/>
            <person name="Gangsoo J."/>
            <person name="Sialana F."/>
            <person name="Bilban M."/>
            <person name="Lubec G."/>
        </authorList>
    </citation>
    <scope>NUCLEOTIDE SEQUENCE</scope>
    <source>
        <tissue evidence="2">Skin</tissue>
    </source>
</reference>
<gene>
    <name evidence="2" type="primary">ORF40064</name>
</gene>
<proteinExistence type="predicted"/>
<dbReference type="EMBL" id="HACG01013813">
    <property type="protein sequence ID" value="CEK60678.1"/>
    <property type="molecule type" value="Transcribed_RNA"/>
</dbReference>
<feature type="non-terminal residue" evidence="2">
    <location>
        <position position="72"/>
    </location>
</feature>
<feature type="non-terminal residue" evidence="2">
    <location>
        <position position="1"/>
    </location>
</feature>
<name>A0A0B6YWS6_9EUPU</name>
<feature type="compositionally biased region" description="Basic and acidic residues" evidence="1">
    <location>
        <begin position="27"/>
        <end position="43"/>
    </location>
</feature>
<evidence type="ECO:0000256" key="1">
    <source>
        <dbReference type="SAM" id="MobiDB-lite"/>
    </source>
</evidence>
<protein>
    <submittedName>
        <fullName evidence="2">Uncharacterized protein</fullName>
    </submittedName>
</protein>
<sequence>PHFTNSSLSSTSIFQNLHSLLPSPTLDWDRSEVDSETRDDSSDARTPIRMSPDFTNRVTDWLHPIFHDHDYA</sequence>
<feature type="region of interest" description="Disordered" evidence="1">
    <location>
        <begin position="21"/>
        <end position="51"/>
    </location>
</feature>
<evidence type="ECO:0000313" key="2">
    <source>
        <dbReference type="EMBL" id="CEK60678.1"/>
    </source>
</evidence>
<accession>A0A0B6YWS6</accession>